<dbReference type="PANTHER" id="PTHR12588">
    <property type="entry name" value="MYOINOSITOL OXYGENASE"/>
    <property type="match status" value="1"/>
</dbReference>
<keyword evidence="5 11" id="KW-0963">Cytoplasm</keyword>
<feature type="region of interest" description="Disordered" evidence="12">
    <location>
        <begin position="290"/>
        <end position="332"/>
    </location>
</feature>
<feature type="compositionally biased region" description="Basic and acidic residues" evidence="12">
    <location>
        <begin position="303"/>
        <end position="315"/>
    </location>
</feature>
<evidence type="ECO:0000256" key="12">
    <source>
        <dbReference type="SAM" id="MobiDB-lite"/>
    </source>
</evidence>
<evidence type="ECO:0000313" key="14">
    <source>
        <dbReference type="Proteomes" id="UP000593564"/>
    </source>
</evidence>
<dbReference type="GO" id="GO:0005506">
    <property type="term" value="F:iron ion binding"/>
    <property type="evidence" value="ECO:0007669"/>
    <property type="project" value="InterPro"/>
</dbReference>
<protein>
    <recommendedName>
        <fullName evidence="4 11">Inositol oxygenase</fullName>
        <ecNumber evidence="4 11">1.13.99.1</ecNumber>
    </recommendedName>
    <alternativeName>
        <fullName evidence="11">Myo-inositol oxygenase</fullName>
    </alternativeName>
</protein>
<keyword evidence="8 11" id="KW-0560">Oxidoreductase</keyword>
<evidence type="ECO:0000256" key="5">
    <source>
        <dbReference type="ARBA" id="ARBA00022490"/>
    </source>
</evidence>
<dbReference type="GO" id="GO:0019853">
    <property type="term" value="P:L-ascorbic acid biosynthetic process"/>
    <property type="evidence" value="ECO:0007669"/>
    <property type="project" value="UniProtKB-KW"/>
</dbReference>
<keyword evidence="14" id="KW-1185">Reference proteome</keyword>
<dbReference type="GO" id="GO:0019310">
    <property type="term" value="P:inositol catabolic process"/>
    <property type="evidence" value="ECO:0007669"/>
    <property type="project" value="UniProtKB-UniRule"/>
</dbReference>
<evidence type="ECO:0000256" key="8">
    <source>
        <dbReference type="ARBA" id="ARBA00023002"/>
    </source>
</evidence>
<evidence type="ECO:0000256" key="11">
    <source>
        <dbReference type="RuleBase" id="RU367039"/>
    </source>
</evidence>
<dbReference type="AlphaFoldDB" id="A0A7J7GKN1"/>
<evidence type="ECO:0000313" key="13">
    <source>
        <dbReference type="EMBL" id="KAF5940795.1"/>
    </source>
</evidence>
<sequence>MKRRKRPGAYNLRKILAWDRAFFTEEELSMLSGSIGNSCMEVLPTIHEEGRTLSGSDMVFQDDALPDGTELVYLILIEVFTVSTFVSSIPSGTWYCKYYENMFQKEKFVEHNANAVAAGRITGIDPLEQITKRCIRIVETIETDVGGCALCTLLINIDITGDTFPLGCAFDKSIVHHKYFEYNLDSKNSTYSTKKGIYSEGCGLDNVMISWGHDDYMYLVAKENGMTLPPATLFIIRYHSFYPLHKSGAYTHLMNEDDVENLKWLKIFKYILKLNLTKLRHKLTATAASSAFGEPNPYTTDGDEVRPQRRQQGEAKRRRQQGETTATEDDPN</sequence>
<comment type="similarity">
    <text evidence="3 11">Belongs to the myo-inositol oxygenase family.</text>
</comment>
<dbReference type="UniPathway" id="UPA00111">
    <property type="reaction ID" value="UER00527"/>
</dbReference>
<evidence type="ECO:0000256" key="1">
    <source>
        <dbReference type="ARBA" id="ARBA00004496"/>
    </source>
</evidence>
<evidence type="ECO:0000256" key="10">
    <source>
        <dbReference type="PIRSR" id="PIRSR607828-2"/>
    </source>
</evidence>
<comment type="pathway">
    <text evidence="2 11">Polyol metabolism; myo-inositol degradation into D-glucuronate; D-glucuronate from myo-inositol: step 1/1.</text>
</comment>
<evidence type="ECO:0000256" key="3">
    <source>
        <dbReference type="ARBA" id="ARBA00005286"/>
    </source>
</evidence>
<feature type="binding site" evidence="10">
    <location>
        <position position="213"/>
    </location>
    <ligand>
        <name>Fe cation</name>
        <dbReference type="ChEBI" id="CHEBI:24875"/>
        <label>1</label>
    </ligand>
</feature>
<keyword evidence="6" id="KW-0060">Ascorbate biosynthesis</keyword>
<proteinExistence type="inferred from homology"/>
<evidence type="ECO:0000256" key="7">
    <source>
        <dbReference type="ARBA" id="ARBA00022723"/>
    </source>
</evidence>
<accession>A0A7J7GKN1</accession>
<reference evidence="14" key="1">
    <citation type="journal article" date="2020" name="Nat. Commun.">
        <title>Genome assembly of wild tea tree DASZ reveals pedigree and selection history of tea varieties.</title>
        <authorList>
            <person name="Zhang W."/>
            <person name="Zhang Y."/>
            <person name="Qiu H."/>
            <person name="Guo Y."/>
            <person name="Wan H."/>
            <person name="Zhang X."/>
            <person name="Scossa F."/>
            <person name="Alseekh S."/>
            <person name="Zhang Q."/>
            <person name="Wang P."/>
            <person name="Xu L."/>
            <person name="Schmidt M.H."/>
            <person name="Jia X."/>
            <person name="Li D."/>
            <person name="Zhu A."/>
            <person name="Guo F."/>
            <person name="Chen W."/>
            <person name="Ni D."/>
            <person name="Usadel B."/>
            <person name="Fernie A.R."/>
            <person name="Wen W."/>
        </authorList>
    </citation>
    <scope>NUCLEOTIDE SEQUENCE [LARGE SCALE GENOMIC DNA]</scope>
    <source>
        <strain evidence="14">cv. G240</strain>
    </source>
</reference>
<gene>
    <name evidence="13" type="ORF">HYC85_021962</name>
</gene>
<organism evidence="13 14">
    <name type="scientific">Camellia sinensis</name>
    <name type="common">Tea plant</name>
    <name type="synonym">Thea sinensis</name>
    <dbReference type="NCBI Taxonomy" id="4442"/>
    <lineage>
        <taxon>Eukaryota</taxon>
        <taxon>Viridiplantae</taxon>
        <taxon>Streptophyta</taxon>
        <taxon>Embryophyta</taxon>
        <taxon>Tracheophyta</taxon>
        <taxon>Spermatophyta</taxon>
        <taxon>Magnoliopsida</taxon>
        <taxon>eudicotyledons</taxon>
        <taxon>Gunneridae</taxon>
        <taxon>Pentapetalae</taxon>
        <taxon>asterids</taxon>
        <taxon>Ericales</taxon>
        <taxon>Theaceae</taxon>
        <taxon>Camellia</taxon>
    </lineage>
</organism>
<evidence type="ECO:0000256" key="9">
    <source>
        <dbReference type="ARBA" id="ARBA00023004"/>
    </source>
</evidence>
<dbReference type="Pfam" id="PF05153">
    <property type="entry name" value="MIOX"/>
    <property type="match status" value="1"/>
</dbReference>
<evidence type="ECO:0000256" key="4">
    <source>
        <dbReference type="ARBA" id="ARBA00011919"/>
    </source>
</evidence>
<comment type="subcellular location">
    <subcellularLocation>
        <location evidence="1 11">Cytoplasm</location>
    </subcellularLocation>
</comment>
<evidence type="ECO:0000256" key="2">
    <source>
        <dbReference type="ARBA" id="ARBA00005167"/>
    </source>
</evidence>
<dbReference type="SUPFAM" id="SSF109604">
    <property type="entry name" value="HD-domain/PDEase-like"/>
    <property type="match status" value="1"/>
</dbReference>
<dbReference type="EMBL" id="JACBKZ010000010">
    <property type="protein sequence ID" value="KAF5940795.1"/>
    <property type="molecule type" value="Genomic_DNA"/>
</dbReference>
<evidence type="ECO:0000256" key="6">
    <source>
        <dbReference type="ARBA" id="ARBA00022644"/>
    </source>
</evidence>
<keyword evidence="9 10" id="KW-0408">Iron</keyword>
<dbReference type="GO" id="GO:0050113">
    <property type="term" value="F:inositol oxygenase activity"/>
    <property type="evidence" value="ECO:0007669"/>
    <property type="project" value="UniProtKB-UniRule"/>
</dbReference>
<name>A0A7J7GKN1_CAMSI</name>
<feature type="binding site" evidence="10">
    <location>
        <position position="239"/>
    </location>
    <ligand>
        <name>Fe cation</name>
        <dbReference type="ChEBI" id="CHEBI:24875"/>
        <label>1</label>
    </ligand>
</feature>
<dbReference type="InterPro" id="IPR007828">
    <property type="entry name" value="Inositol_oxygenase"/>
</dbReference>
<dbReference type="Proteomes" id="UP000593564">
    <property type="component" value="Unassembled WGS sequence"/>
</dbReference>
<comment type="caution">
    <text evidence="13">The sequence shown here is derived from an EMBL/GenBank/DDBJ whole genome shotgun (WGS) entry which is preliminary data.</text>
</comment>
<dbReference type="GO" id="GO:0005737">
    <property type="term" value="C:cytoplasm"/>
    <property type="evidence" value="ECO:0007669"/>
    <property type="project" value="UniProtKB-SubCell"/>
</dbReference>
<dbReference type="EC" id="1.13.99.1" evidence="4 11"/>
<reference evidence="13 14" key="2">
    <citation type="submission" date="2020-07" db="EMBL/GenBank/DDBJ databases">
        <title>Genome assembly of wild tea tree DASZ reveals pedigree and selection history of tea varieties.</title>
        <authorList>
            <person name="Zhang W."/>
        </authorList>
    </citation>
    <scope>NUCLEOTIDE SEQUENCE [LARGE SCALE GENOMIC DNA]</scope>
    <source>
        <strain evidence="14">cv. G240</strain>
        <tissue evidence="13">Leaf</tissue>
    </source>
</reference>
<comment type="cofactor">
    <cofactor evidence="10 11">
        <name>Fe cation</name>
        <dbReference type="ChEBI" id="CHEBI:24875"/>
    </cofactor>
    <text evidence="10 11">Binds 2 iron ions per subunit.</text>
</comment>
<keyword evidence="7 10" id="KW-0479">Metal-binding</keyword>
<dbReference type="PANTHER" id="PTHR12588:SF14">
    <property type="entry name" value="INOSITOL OXYGENASE 2"/>
    <property type="match status" value="1"/>
</dbReference>
<comment type="catalytic activity">
    <reaction evidence="11">
        <text>myo-inositol + O2 = D-glucuronate + H2O + H(+)</text>
        <dbReference type="Rhea" id="RHEA:23696"/>
        <dbReference type="ChEBI" id="CHEBI:15377"/>
        <dbReference type="ChEBI" id="CHEBI:15378"/>
        <dbReference type="ChEBI" id="CHEBI:15379"/>
        <dbReference type="ChEBI" id="CHEBI:17268"/>
        <dbReference type="ChEBI" id="CHEBI:58720"/>
        <dbReference type="EC" id="1.13.99.1"/>
    </reaction>
</comment>